<dbReference type="PANTHER" id="PTHR34409">
    <property type="entry name" value="SET DOMAIN-CONTAINING PROTEIN"/>
    <property type="match status" value="1"/>
</dbReference>
<feature type="region of interest" description="Disordered" evidence="2">
    <location>
        <begin position="91"/>
        <end position="178"/>
    </location>
</feature>
<dbReference type="Proteomes" id="UP001385951">
    <property type="component" value="Unassembled WGS sequence"/>
</dbReference>
<comment type="caution">
    <text evidence="4">The sequence shown here is derived from an EMBL/GenBank/DDBJ whole genome shotgun (WGS) entry which is preliminary data.</text>
</comment>
<evidence type="ECO:0000313" key="4">
    <source>
        <dbReference type="EMBL" id="KAK7685823.1"/>
    </source>
</evidence>
<dbReference type="InterPro" id="IPR049203">
    <property type="entry name" value="DUF6818"/>
</dbReference>
<feature type="region of interest" description="Disordered" evidence="2">
    <location>
        <begin position="424"/>
        <end position="447"/>
    </location>
</feature>
<feature type="region of interest" description="Disordered" evidence="2">
    <location>
        <begin position="488"/>
        <end position="530"/>
    </location>
</feature>
<evidence type="ECO:0000256" key="1">
    <source>
        <dbReference type="SAM" id="Coils"/>
    </source>
</evidence>
<dbReference type="AlphaFoldDB" id="A0AAW0FWD2"/>
<protein>
    <recommendedName>
        <fullName evidence="3">DUF6818 domain-containing protein</fullName>
    </recommendedName>
</protein>
<feature type="compositionally biased region" description="Basic residues" evidence="2">
    <location>
        <begin position="141"/>
        <end position="151"/>
    </location>
</feature>
<evidence type="ECO:0000259" key="3">
    <source>
        <dbReference type="Pfam" id="PF20681"/>
    </source>
</evidence>
<organism evidence="4 5">
    <name type="scientific">Cerrena zonata</name>
    <dbReference type="NCBI Taxonomy" id="2478898"/>
    <lineage>
        <taxon>Eukaryota</taxon>
        <taxon>Fungi</taxon>
        <taxon>Dikarya</taxon>
        <taxon>Basidiomycota</taxon>
        <taxon>Agaricomycotina</taxon>
        <taxon>Agaricomycetes</taxon>
        <taxon>Polyporales</taxon>
        <taxon>Cerrenaceae</taxon>
        <taxon>Cerrena</taxon>
    </lineage>
</organism>
<feature type="compositionally biased region" description="Acidic residues" evidence="2">
    <location>
        <begin position="274"/>
        <end position="290"/>
    </location>
</feature>
<evidence type="ECO:0000313" key="5">
    <source>
        <dbReference type="Proteomes" id="UP001385951"/>
    </source>
</evidence>
<feature type="compositionally biased region" description="Pro residues" evidence="2">
    <location>
        <begin position="105"/>
        <end position="118"/>
    </location>
</feature>
<feature type="coiled-coil region" evidence="1">
    <location>
        <begin position="371"/>
        <end position="419"/>
    </location>
</feature>
<keyword evidence="1" id="KW-0175">Coiled coil</keyword>
<feature type="domain" description="DUF6818" evidence="3">
    <location>
        <begin position="217"/>
        <end position="269"/>
    </location>
</feature>
<sequence>MGTERTIAQEASFLAMQTPANTSNHTAWANAGAHPVPNGQWVYAEASRTPHGTPVPLATATGETGASCAPIPTYTHPPVAFYQNLPAPPSTLLSGAGPSHVTHQPSPPIDPALIPLPPVDQEEMVTVGHRSPASKTAGARRSAKPRRKDKGKGRAVEPEPLPSLKRKRGRASGATNYTTEETNQMLMFVHEELPVGAKGWAVVGGRYRCWAEEVGVGTRKDKAIENKFKQLVKETKPTGKATCPPHVLYAKEIEQLISEKVGTRDLDDEDIADVISSDDSDSDSSGDELDGPPRKSCRPATSSALSQKPPVARAVKIEQELPSAGASVRRPRGGAGAGLEILSQISQNFTPAAQAARETSRTERALQSTQIMALNDQIRDANATITDVRNQLMASERTREAAERRADRIEQRLEMMQMMHSFEGRDHHDRHRYSPYSRHPSRDFSPVYRRHLRQTPHSPITPSRRQSRYDVTYRDGGRARYFATPAEAHDLFNDPSRSPGIHVERHSLTPSPQQHRRNRARSSTPHHGPVVITPVRDAAIGLCELQQRHSRPLLESPTFSFQRSTSVEV</sequence>
<reference evidence="4 5" key="1">
    <citation type="submission" date="2022-09" db="EMBL/GenBank/DDBJ databases">
        <authorList>
            <person name="Palmer J.M."/>
        </authorList>
    </citation>
    <scope>NUCLEOTIDE SEQUENCE [LARGE SCALE GENOMIC DNA]</scope>
    <source>
        <strain evidence="4 5">DSM 7382</strain>
    </source>
</reference>
<dbReference type="PANTHER" id="PTHR34409:SF1">
    <property type="entry name" value="MYB-LIKE DOMAIN-CONTAINING PROTEIN"/>
    <property type="match status" value="1"/>
</dbReference>
<gene>
    <name evidence="4" type="ORF">QCA50_011169</name>
</gene>
<evidence type="ECO:0000256" key="2">
    <source>
        <dbReference type="SAM" id="MobiDB-lite"/>
    </source>
</evidence>
<proteinExistence type="predicted"/>
<feature type="region of interest" description="Disordered" evidence="2">
    <location>
        <begin position="274"/>
        <end position="311"/>
    </location>
</feature>
<accession>A0AAW0FWD2</accession>
<dbReference type="EMBL" id="JASBNA010000019">
    <property type="protein sequence ID" value="KAK7685823.1"/>
    <property type="molecule type" value="Genomic_DNA"/>
</dbReference>
<name>A0AAW0FWD2_9APHY</name>
<keyword evidence="5" id="KW-1185">Reference proteome</keyword>
<dbReference type="Pfam" id="PF20681">
    <property type="entry name" value="DUF6818"/>
    <property type="match status" value="1"/>
</dbReference>